<dbReference type="AlphaFoldDB" id="A0A6M4H069"/>
<dbReference type="Pfam" id="PF20091">
    <property type="entry name" value="Abhydrolase_10"/>
    <property type="match status" value="1"/>
</dbReference>
<organism evidence="4 5">
    <name type="scientific">Usitatibacter rugosus</name>
    <dbReference type="NCBI Taxonomy" id="2732067"/>
    <lineage>
        <taxon>Bacteria</taxon>
        <taxon>Pseudomonadati</taxon>
        <taxon>Pseudomonadota</taxon>
        <taxon>Betaproteobacteria</taxon>
        <taxon>Nitrosomonadales</taxon>
        <taxon>Usitatibacteraceae</taxon>
        <taxon>Usitatibacter</taxon>
    </lineage>
</organism>
<dbReference type="EMBL" id="CP053069">
    <property type="protein sequence ID" value="QJR12900.1"/>
    <property type="molecule type" value="Genomic_DNA"/>
</dbReference>
<accession>A0A6M4H069</accession>
<name>A0A6M4H069_9PROT</name>
<evidence type="ECO:0000256" key="2">
    <source>
        <dbReference type="SAM" id="SignalP"/>
    </source>
</evidence>
<feature type="region of interest" description="Disordered" evidence="1">
    <location>
        <begin position="238"/>
        <end position="257"/>
    </location>
</feature>
<dbReference type="KEGG" id="uru:DSM104443_03994"/>
<gene>
    <name evidence="4" type="ORF">DSM104443_03994</name>
</gene>
<protein>
    <recommendedName>
        <fullName evidence="3">Alpha/beta hydrolase domain-containing protein</fullName>
    </recommendedName>
</protein>
<proteinExistence type="predicted"/>
<evidence type="ECO:0000313" key="5">
    <source>
        <dbReference type="Proteomes" id="UP000501534"/>
    </source>
</evidence>
<feature type="signal peptide" evidence="2">
    <location>
        <begin position="1"/>
        <end position="24"/>
    </location>
</feature>
<reference evidence="4 5" key="1">
    <citation type="submission" date="2020-04" db="EMBL/GenBank/DDBJ databases">
        <title>Usitatibacter rugosus gen. nov., sp. nov. and Usitatibacter palustris sp. nov., novel members of Usitatibacteraceae fam. nov. within the order Nitrosomonadales isolated from soil.</title>
        <authorList>
            <person name="Huber K.J."/>
            <person name="Neumann-Schaal M."/>
            <person name="Geppert A."/>
            <person name="Luckner M."/>
            <person name="Wanner G."/>
            <person name="Overmann J."/>
        </authorList>
    </citation>
    <scope>NUCLEOTIDE SEQUENCE [LARGE SCALE GENOMIC DNA]</scope>
    <source>
        <strain evidence="4 5">0125_3</strain>
    </source>
</reference>
<feature type="domain" description="Alpha/beta hydrolase" evidence="3">
    <location>
        <begin position="174"/>
        <end position="483"/>
    </location>
</feature>
<evidence type="ECO:0000256" key="1">
    <source>
        <dbReference type="SAM" id="MobiDB-lite"/>
    </source>
</evidence>
<sequence length="506" mass="54071">MTLPAISRAATILSLALVPALAGAAITEFSITSKEPYGDFAAGKFVKIEAEARGVLSPTEKIPGLDKAPRNASGMVEYKTPVTLIVPENPRAGNGALIVDVPNRGRPIAHGLYNSPRTRPILVGSLDQGTGFLQDRGYSLAVVQWELGEGPTLPAFESGSKKLYAEGVGFAAVRDVAIYLRKDGIERVYGLGYSQTARFLKSFLVNGFNEAGGKTAFDALHIVNAAAGGMPLLDAGPGPTSVASETPGHTNPEHRGVHEEPFTYGEVMKVAGPKYTKLPLVMVNHTYNDYMGGRAALSRTGAKGSADLPIPDNVRMYDIAGAPHTNSRTKNKDCDEGQGQIDWSPALRAQLVALDLWVQGKASPPANKLFALEARPTDGEVFQAPKYLTGSVLMVPKLDRDHNPMSGVVLPDLMVPIASHGYMNSPLSVMACRQAGTYRPFTKEVLEARYPGGVNEYMTKIRLAVRDLESQKLLLEDDGAVIVNAAAENPAFAPSRPRARGAQTAR</sequence>
<feature type="chain" id="PRO_5027045853" description="Alpha/beta hydrolase domain-containing protein" evidence="2">
    <location>
        <begin position="25"/>
        <end position="506"/>
    </location>
</feature>
<keyword evidence="5" id="KW-1185">Reference proteome</keyword>
<dbReference type="RefSeq" id="WP_171095506.1">
    <property type="nucleotide sequence ID" value="NZ_CP053069.1"/>
</dbReference>
<dbReference type="Proteomes" id="UP000501534">
    <property type="component" value="Chromosome"/>
</dbReference>
<keyword evidence="2" id="KW-0732">Signal</keyword>
<dbReference type="InterPro" id="IPR045394">
    <property type="entry name" value="Abhydrolase_dom"/>
</dbReference>
<evidence type="ECO:0000313" key="4">
    <source>
        <dbReference type="EMBL" id="QJR12900.1"/>
    </source>
</evidence>
<evidence type="ECO:0000259" key="3">
    <source>
        <dbReference type="Pfam" id="PF20091"/>
    </source>
</evidence>